<reference evidence="8" key="1">
    <citation type="submission" date="2021-06" db="EMBL/GenBank/DDBJ databases">
        <authorList>
            <consortium name="Wellcome Sanger Institute Data Sharing"/>
        </authorList>
    </citation>
    <scope>NUCLEOTIDE SEQUENCE [LARGE SCALE GENOMIC DNA]</scope>
</reference>
<evidence type="ECO:0000313" key="9">
    <source>
        <dbReference type="Proteomes" id="UP000694620"/>
    </source>
</evidence>
<evidence type="ECO:0000313" key="8">
    <source>
        <dbReference type="Ensembl" id="ENSECRP00000033537.1"/>
    </source>
</evidence>
<dbReference type="GO" id="GO:0006805">
    <property type="term" value="P:xenobiotic metabolic process"/>
    <property type="evidence" value="ECO:0007669"/>
    <property type="project" value="UniProtKB-ARBA"/>
</dbReference>
<evidence type="ECO:0000256" key="4">
    <source>
        <dbReference type="ARBA" id="ARBA00022679"/>
    </source>
</evidence>
<evidence type="ECO:0000256" key="1">
    <source>
        <dbReference type="ARBA" id="ARBA00004496"/>
    </source>
</evidence>
<evidence type="ECO:0000256" key="6">
    <source>
        <dbReference type="RuleBase" id="RU361155"/>
    </source>
</evidence>
<dbReference type="Pfam" id="PF00685">
    <property type="entry name" value="Sulfotransfer_1"/>
    <property type="match status" value="1"/>
</dbReference>
<accession>A0A8C4TSG5</accession>
<comment type="subcellular location">
    <subcellularLocation>
        <location evidence="1">Cytoplasm</location>
    </subcellularLocation>
</comment>
<sequence length="287" mass="33684">MSEEDLYMVYRGVVVPKAVHTPESLQYAEEFNVREGDVFVSTYPKSGTTWMQEILTLIMSGGDFTPVLTLPNWDRVPWLEEHRTKELQMNERPSPRTLSTHLHYHMMPKSFYNSKAKVIYVLRNPKDVYTSSYYYYQMATYLVDPGTPDEFLMKFLDGKVMFGSWFDHVKGWLSAKEQVLYISYEEMIADLKGSVSKVCTFLDKPLSEEVMEKIADHCTFKNMKQNKMSNYSLVPKEFMDQTKSNFLRKGISGDWKNLVTVAQAELFDSVYKEKMKGIEYKFYWDEN</sequence>
<dbReference type="GeneID" id="114665143"/>
<comment type="similarity">
    <text evidence="2 6">Belongs to the sulfotransferase 1 family.</text>
</comment>
<evidence type="ECO:0000256" key="5">
    <source>
        <dbReference type="ARBA" id="ARBA00022939"/>
    </source>
</evidence>
<evidence type="ECO:0000256" key="3">
    <source>
        <dbReference type="ARBA" id="ARBA00022490"/>
    </source>
</evidence>
<evidence type="ECO:0000259" key="7">
    <source>
        <dbReference type="Pfam" id="PF00685"/>
    </source>
</evidence>
<dbReference type="InterPro" id="IPR027417">
    <property type="entry name" value="P-loop_NTPase"/>
</dbReference>
<dbReference type="GO" id="GO:0006584">
    <property type="term" value="P:catecholamine metabolic process"/>
    <property type="evidence" value="ECO:0007669"/>
    <property type="project" value="UniProtKB-KW"/>
</dbReference>
<keyword evidence="5" id="KW-0128">Catecholamine metabolism</keyword>
<proteinExistence type="inferred from homology"/>
<name>A0A8C4TSG5_ERPCA</name>
<keyword evidence="3" id="KW-0963">Cytoplasm</keyword>
<evidence type="ECO:0000256" key="2">
    <source>
        <dbReference type="ARBA" id="ARBA00005771"/>
    </source>
</evidence>
<gene>
    <name evidence="8" type="primary">sult2st2</name>
</gene>
<dbReference type="Ensembl" id="ENSECRT00000034265.1">
    <property type="protein sequence ID" value="ENSECRP00000033537.1"/>
    <property type="gene ID" value="ENSECRG00000022698.1"/>
</dbReference>
<dbReference type="PANTHER" id="PTHR11783">
    <property type="entry name" value="SULFOTRANSFERASE SULT"/>
    <property type="match status" value="1"/>
</dbReference>
<dbReference type="Proteomes" id="UP000694620">
    <property type="component" value="Chromosome 14"/>
</dbReference>
<dbReference type="GeneTree" id="ENSGT00940000164900"/>
<dbReference type="GO" id="GO:0005737">
    <property type="term" value="C:cytoplasm"/>
    <property type="evidence" value="ECO:0007669"/>
    <property type="project" value="UniProtKB-SubCell"/>
</dbReference>
<dbReference type="SUPFAM" id="SSF52540">
    <property type="entry name" value="P-loop containing nucleoside triphosphate hydrolases"/>
    <property type="match status" value="1"/>
</dbReference>
<feature type="domain" description="Sulfotransferase" evidence="7">
    <location>
        <begin position="36"/>
        <end position="278"/>
    </location>
</feature>
<reference evidence="8" key="2">
    <citation type="submission" date="2025-08" db="UniProtKB">
        <authorList>
            <consortium name="Ensembl"/>
        </authorList>
    </citation>
    <scope>IDENTIFICATION</scope>
</reference>
<protein>
    <recommendedName>
        <fullName evidence="6">Sulfotransferase</fullName>
        <ecNumber evidence="6">2.8.2.-</ecNumber>
    </recommendedName>
</protein>
<keyword evidence="4 6" id="KW-0808">Transferase</keyword>
<dbReference type="AlphaFoldDB" id="A0A8C4TSG5"/>
<dbReference type="FunFam" id="3.40.50.300:FF:000433">
    <property type="entry name" value="Estrogen sulfotransferase"/>
    <property type="match status" value="1"/>
</dbReference>
<dbReference type="InterPro" id="IPR000863">
    <property type="entry name" value="Sulfotransferase_dom"/>
</dbReference>
<dbReference type="GO" id="GO:0008146">
    <property type="term" value="F:sulfotransferase activity"/>
    <property type="evidence" value="ECO:0007669"/>
    <property type="project" value="InterPro"/>
</dbReference>
<dbReference type="Gene3D" id="3.40.50.300">
    <property type="entry name" value="P-loop containing nucleotide triphosphate hydrolases"/>
    <property type="match status" value="1"/>
</dbReference>
<keyword evidence="9" id="KW-1185">Reference proteome</keyword>
<dbReference type="EC" id="2.8.2.-" evidence="6"/>
<organism evidence="8 9">
    <name type="scientific">Erpetoichthys calabaricus</name>
    <name type="common">Rope fish</name>
    <name type="synonym">Calamoichthys calabaricus</name>
    <dbReference type="NCBI Taxonomy" id="27687"/>
    <lineage>
        <taxon>Eukaryota</taxon>
        <taxon>Metazoa</taxon>
        <taxon>Chordata</taxon>
        <taxon>Craniata</taxon>
        <taxon>Vertebrata</taxon>
        <taxon>Euteleostomi</taxon>
        <taxon>Actinopterygii</taxon>
        <taxon>Polypteriformes</taxon>
        <taxon>Polypteridae</taxon>
        <taxon>Erpetoichthys</taxon>
    </lineage>
</organism>
<dbReference type="RefSeq" id="XP_028675382.1">
    <property type="nucleotide sequence ID" value="XM_028819549.2"/>
</dbReference>
<reference evidence="8" key="3">
    <citation type="submission" date="2025-09" db="UniProtKB">
        <authorList>
            <consortium name="Ensembl"/>
        </authorList>
    </citation>
    <scope>IDENTIFICATION</scope>
</reference>